<dbReference type="InterPro" id="IPR039537">
    <property type="entry name" value="Retrotran_Ty1/copia-like"/>
</dbReference>
<feature type="compositionally biased region" description="Basic residues" evidence="1">
    <location>
        <begin position="901"/>
        <end position="915"/>
    </location>
</feature>
<dbReference type="PROSITE" id="PS50994">
    <property type="entry name" value="INTEGRASE"/>
    <property type="match status" value="1"/>
</dbReference>
<sequence>MCDKKNYVLFTDSECLVLSPNFKLPDESQILLKIPRQNNMYSFDMKNIVPKDGLTCLVAKATSEESMLWHRRLGHVNFKNINKLVKENLVRDLPLKRFENDQTCVACLKGKQHRASCKSKAFSPITKPLFMLHMDLFGPTFVSSLMHKKYCLVVTDDYSRFSWVFFLRTKDETSEILKNFIKEIENLVDKKVKIIRSDNGTEFKNHVMDEFCREKGTQGVSESNISSQQDQDCIFMPIWKDTLYFEDASLRSVDDAQLKITMGSSQKDSHERMIRKSFAVILSIGLRRGNGLRGSQGRGACYDEVFAPVARIEAMYGLFLAYCLYDGFPLSTKMDVKSAFLLVKLKRRICMMYLQSLKILDILIKFTKLGQIDQTFHRKKSTRAYFACQIYVDGLIFGSTRKELCEEFETLMTVTMLGDTLDRKSTTGGCQFSGNSVDFLAYKKHNYKKVFDAVDFNTGLKYGMLNPKAQISCLFCIVCYMFSTVSYNEALSLTIRDWQYFLRINNEGVKLVTYITGIVVRGGNYVGCAVQPGYGNDFPNPLIFDSITKNYMVLNAPWYFTTEELTRSRARAYWLKTFSNPFIVGSLRRHLKLDDQDELPLCPKKTAWEQFSSNIAAAVIFLEADLTKTKKTYSSAYTKLILRVKKLEAQLKVGKARRHSRCSKDDEGVHAKASSDNEILLLRVTPTENHSRKEVSESNTAGGTVTYSRRSAEKRSRKDKGKATIMIEEEPKKKSKKELEQERLSYAEAIRLEEQMNKEQIAQITRDEEIERQWDEEERKRAIDEAKTAKKIDWNDPSVIRYHTQKMKPKTVAQARRNMIKYLKNQGNYKINDFKGMSYNDIRPIFEKVWDFNQNIEPMDADHGSEKQKSPTKEKSPEKVMEEEIDTQEELKEGIKEPGAKRKKSIPRKSTRKRQKLEEDAEKDEGFLDIVPREEAPIEVESISTKFPIMD</sequence>
<dbReference type="Pfam" id="PF13976">
    <property type="entry name" value="gag_pre-integrs"/>
    <property type="match status" value="1"/>
</dbReference>
<name>A0ABQ4YQB9_9ASTR</name>
<evidence type="ECO:0000313" key="3">
    <source>
        <dbReference type="EMBL" id="GJS79216.1"/>
    </source>
</evidence>
<dbReference type="SUPFAM" id="SSF53098">
    <property type="entry name" value="Ribonuclease H-like"/>
    <property type="match status" value="1"/>
</dbReference>
<protein>
    <submittedName>
        <fullName evidence="3">Ribonuclease H-like domain-containing protein</fullName>
    </submittedName>
</protein>
<feature type="compositionally biased region" description="Basic and acidic residues" evidence="1">
    <location>
        <begin position="889"/>
        <end position="900"/>
    </location>
</feature>
<dbReference type="InterPro" id="IPR001584">
    <property type="entry name" value="Integrase_cat-core"/>
</dbReference>
<evidence type="ECO:0000259" key="2">
    <source>
        <dbReference type="PROSITE" id="PS50994"/>
    </source>
</evidence>
<dbReference type="PANTHER" id="PTHR42648:SF32">
    <property type="entry name" value="RIBONUCLEASE H-LIKE DOMAIN, GAG-PRE-INTEGRASE DOMAIN PROTEIN-RELATED"/>
    <property type="match status" value="1"/>
</dbReference>
<feature type="region of interest" description="Disordered" evidence="1">
    <location>
        <begin position="857"/>
        <end position="933"/>
    </location>
</feature>
<feature type="compositionally biased region" description="Basic and acidic residues" evidence="1">
    <location>
        <begin position="729"/>
        <end position="740"/>
    </location>
</feature>
<dbReference type="Proteomes" id="UP001151760">
    <property type="component" value="Unassembled WGS sequence"/>
</dbReference>
<feature type="region of interest" description="Disordered" evidence="1">
    <location>
        <begin position="686"/>
        <end position="740"/>
    </location>
</feature>
<organism evidence="3 4">
    <name type="scientific">Tanacetum coccineum</name>
    <dbReference type="NCBI Taxonomy" id="301880"/>
    <lineage>
        <taxon>Eukaryota</taxon>
        <taxon>Viridiplantae</taxon>
        <taxon>Streptophyta</taxon>
        <taxon>Embryophyta</taxon>
        <taxon>Tracheophyta</taxon>
        <taxon>Spermatophyta</taxon>
        <taxon>Magnoliopsida</taxon>
        <taxon>eudicotyledons</taxon>
        <taxon>Gunneridae</taxon>
        <taxon>Pentapetalae</taxon>
        <taxon>asterids</taxon>
        <taxon>campanulids</taxon>
        <taxon>Asterales</taxon>
        <taxon>Asteraceae</taxon>
        <taxon>Asteroideae</taxon>
        <taxon>Anthemideae</taxon>
        <taxon>Anthemidinae</taxon>
        <taxon>Tanacetum</taxon>
    </lineage>
</organism>
<comment type="caution">
    <text evidence="3">The sequence shown here is derived from an EMBL/GenBank/DDBJ whole genome shotgun (WGS) entry which is preliminary data.</text>
</comment>
<dbReference type="InterPro" id="IPR036397">
    <property type="entry name" value="RNaseH_sf"/>
</dbReference>
<accession>A0ABQ4YQB9</accession>
<dbReference type="Gene3D" id="3.30.420.10">
    <property type="entry name" value="Ribonuclease H-like superfamily/Ribonuclease H"/>
    <property type="match status" value="1"/>
</dbReference>
<feature type="compositionally biased region" description="Basic and acidic residues" evidence="1">
    <location>
        <begin position="860"/>
        <end position="882"/>
    </location>
</feature>
<dbReference type="EMBL" id="BQNB010010582">
    <property type="protein sequence ID" value="GJS79216.1"/>
    <property type="molecule type" value="Genomic_DNA"/>
</dbReference>
<feature type="compositionally biased region" description="Polar residues" evidence="1">
    <location>
        <begin position="697"/>
        <end position="709"/>
    </location>
</feature>
<evidence type="ECO:0000256" key="1">
    <source>
        <dbReference type="SAM" id="MobiDB-lite"/>
    </source>
</evidence>
<dbReference type="InterPro" id="IPR012337">
    <property type="entry name" value="RNaseH-like_sf"/>
</dbReference>
<dbReference type="PANTHER" id="PTHR42648">
    <property type="entry name" value="TRANSPOSASE, PUTATIVE-RELATED"/>
    <property type="match status" value="1"/>
</dbReference>
<feature type="domain" description="Integrase catalytic" evidence="2">
    <location>
        <begin position="124"/>
        <end position="218"/>
    </location>
</feature>
<gene>
    <name evidence="3" type="ORF">Tco_0729097</name>
</gene>
<proteinExistence type="predicted"/>
<reference evidence="3" key="2">
    <citation type="submission" date="2022-01" db="EMBL/GenBank/DDBJ databases">
        <authorList>
            <person name="Yamashiro T."/>
            <person name="Shiraishi A."/>
            <person name="Satake H."/>
            <person name="Nakayama K."/>
        </authorList>
    </citation>
    <scope>NUCLEOTIDE SEQUENCE</scope>
</reference>
<dbReference type="InterPro" id="IPR025724">
    <property type="entry name" value="GAG-pre-integrase_dom"/>
</dbReference>
<keyword evidence="4" id="KW-1185">Reference proteome</keyword>
<reference evidence="3" key="1">
    <citation type="journal article" date="2022" name="Int. J. Mol. Sci.">
        <title>Draft Genome of Tanacetum Coccineum: Genomic Comparison of Closely Related Tanacetum-Family Plants.</title>
        <authorList>
            <person name="Yamashiro T."/>
            <person name="Shiraishi A."/>
            <person name="Nakayama K."/>
            <person name="Satake H."/>
        </authorList>
    </citation>
    <scope>NUCLEOTIDE SEQUENCE</scope>
</reference>
<evidence type="ECO:0000313" key="4">
    <source>
        <dbReference type="Proteomes" id="UP001151760"/>
    </source>
</evidence>
<dbReference type="Pfam" id="PF00665">
    <property type="entry name" value="rve"/>
    <property type="match status" value="1"/>
</dbReference>